<keyword evidence="1" id="KW-0614">Plasmid</keyword>
<dbReference type="BioCyc" id="KPNE507522:GI0B-5604-MONOMER"/>
<dbReference type="EMBL" id="CP000965">
    <property type="protein sequence ID" value="ACI12001.1"/>
    <property type="molecule type" value="Genomic_DNA"/>
</dbReference>
<sequence length="62" mass="7148">MVSDLDGASFIFIFMLESLIFGFDTTFYSSHVVSYPLNCWILPFRDIFSLSSNSTFNLFQAF</sequence>
<organism evidence="1 2">
    <name type="scientific">Klebsiella variicola (strain 342)</name>
    <name type="common">Klebsiella pneumoniae</name>
    <dbReference type="NCBI Taxonomy" id="507522"/>
    <lineage>
        <taxon>Bacteria</taxon>
        <taxon>Pseudomonadati</taxon>
        <taxon>Pseudomonadota</taxon>
        <taxon>Gammaproteobacteria</taxon>
        <taxon>Enterobacterales</taxon>
        <taxon>Enterobacteriaceae</taxon>
        <taxon>Klebsiella/Raoultella group</taxon>
        <taxon>Klebsiella</taxon>
        <taxon>Klebsiella pneumoniae complex</taxon>
    </lineage>
</organism>
<dbReference type="AlphaFoldDB" id="B5RJZ4"/>
<accession>B5RJZ4</accession>
<dbReference type="HOGENOM" id="CLU_2898279_0_0_6"/>
<reference evidence="1 2" key="1">
    <citation type="journal article" date="2008" name="PLoS Genet.">
        <title>Complete genome sequence of the N2-fixing broad host range endophyte Klebsiella pneumoniae 342 and virulence predictions verified in mice.</title>
        <authorList>
            <person name="Fouts D.E."/>
            <person name="Tyler H.L."/>
            <person name="DeBoy R.T."/>
            <person name="Daugherty S."/>
            <person name="Ren Q."/>
            <person name="Badger J.H."/>
            <person name="Durkin A.S."/>
            <person name="Huot H."/>
            <person name="Shrivastava S."/>
            <person name="Kothari S."/>
            <person name="Dodson R.J."/>
            <person name="Mohamoud Y."/>
            <person name="Khouri H."/>
            <person name="Roesch L.F."/>
            <person name="Krogfelt K.A."/>
            <person name="Struve C."/>
            <person name="Triplett E.W."/>
            <person name="Methe B.A."/>
        </authorList>
    </citation>
    <scope>NUCLEOTIDE SEQUENCE [LARGE SCALE GENOMIC DNA]</scope>
    <source>
        <strain evidence="1 2">342</strain>
        <plasmid evidence="2">Plasmid pKP187</plasmid>
    </source>
</reference>
<evidence type="ECO:0000313" key="2">
    <source>
        <dbReference type="Proteomes" id="UP000001734"/>
    </source>
</evidence>
<dbReference type="Proteomes" id="UP000001734">
    <property type="component" value="Plasmid pKP187"/>
</dbReference>
<protein>
    <submittedName>
        <fullName evidence="1">Uncharacterized protein</fullName>
    </submittedName>
</protein>
<evidence type="ECO:0000313" key="1">
    <source>
        <dbReference type="EMBL" id="ACI12001.1"/>
    </source>
</evidence>
<geneLocation type="plasmid" evidence="1 2">
    <name>pKP187</name>
</geneLocation>
<proteinExistence type="predicted"/>
<dbReference type="KEGG" id="kpe:KPK_A0069"/>
<name>B5RJZ4_KLEV3</name>
<gene>
    <name evidence="1" type="ordered locus">KPK_A0069</name>
</gene>